<accession>A0ABU6GQ58</accession>
<comment type="subcellular location">
    <subcellularLocation>
        <location evidence="2">Cell membrane</location>
        <topology evidence="2">Multi-pass membrane protein</topology>
    </subcellularLocation>
</comment>
<dbReference type="InterPro" id="IPR006333">
    <property type="entry name" value="Cyt_o_ubiquinol_oxidase_su2"/>
</dbReference>
<keyword evidence="11 16" id="KW-1133">Transmembrane helix</keyword>
<organism evidence="19 20">
    <name type="scientific">Paenibacillus dokdonensis</name>
    <dbReference type="NCBI Taxonomy" id="2567944"/>
    <lineage>
        <taxon>Bacteria</taxon>
        <taxon>Bacillati</taxon>
        <taxon>Bacillota</taxon>
        <taxon>Bacilli</taxon>
        <taxon>Bacillales</taxon>
        <taxon>Paenibacillaceae</taxon>
        <taxon>Paenibacillus</taxon>
    </lineage>
</organism>
<dbReference type="PROSITE" id="PS50999">
    <property type="entry name" value="COX2_TM"/>
    <property type="match status" value="1"/>
</dbReference>
<evidence type="ECO:0000256" key="1">
    <source>
        <dbReference type="ARBA" id="ARBA00000725"/>
    </source>
</evidence>
<evidence type="ECO:0000256" key="6">
    <source>
        <dbReference type="ARBA" id="ARBA00022475"/>
    </source>
</evidence>
<evidence type="ECO:0000256" key="11">
    <source>
        <dbReference type="ARBA" id="ARBA00022989"/>
    </source>
</evidence>
<dbReference type="InterPro" id="IPR008972">
    <property type="entry name" value="Cupredoxin"/>
</dbReference>
<dbReference type="PIRSF" id="PIRSF000292">
    <property type="entry name" value="Ubi_od_II"/>
    <property type="match status" value="1"/>
</dbReference>
<dbReference type="InterPro" id="IPR036257">
    <property type="entry name" value="Cyt_c_oxidase_su2_TM_sf"/>
</dbReference>
<dbReference type="Gene3D" id="2.60.40.420">
    <property type="entry name" value="Cupredoxins - blue copper proteins"/>
    <property type="match status" value="1"/>
</dbReference>
<comment type="catalytic activity">
    <reaction evidence="1 14">
        <text>2 a quinol + O2 = 2 a quinone + 2 H2O</text>
        <dbReference type="Rhea" id="RHEA:55376"/>
        <dbReference type="ChEBI" id="CHEBI:15377"/>
        <dbReference type="ChEBI" id="CHEBI:15379"/>
        <dbReference type="ChEBI" id="CHEBI:24646"/>
        <dbReference type="ChEBI" id="CHEBI:132124"/>
    </reaction>
</comment>
<dbReference type="InterPro" id="IPR011759">
    <property type="entry name" value="Cyt_c_oxidase_su2_TM_dom"/>
</dbReference>
<dbReference type="InterPro" id="IPR034227">
    <property type="entry name" value="CuRO_UO_II"/>
</dbReference>
<dbReference type="PANTHER" id="PTHR22888:SF18">
    <property type="entry name" value="CYTOCHROME BO(3) UBIQUINOL OXIDASE SUBUNIT 2"/>
    <property type="match status" value="1"/>
</dbReference>
<evidence type="ECO:0000313" key="19">
    <source>
        <dbReference type="EMBL" id="MEC0241866.1"/>
    </source>
</evidence>
<dbReference type="EC" id="1.10.3.-" evidence="14"/>
<dbReference type="RefSeq" id="WP_326089535.1">
    <property type="nucleotide sequence ID" value="NZ_JARLKZ010000014.1"/>
</dbReference>
<feature type="domain" description="Cytochrome oxidase subunit II copper A binding" evidence="17">
    <location>
        <begin position="124"/>
        <end position="236"/>
    </location>
</feature>
<dbReference type="Pfam" id="PF02790">
    <property type="entry name" value="COX2_TM"/>
    <property type="match status" value="1"/>
</dbReference>
<dbReference type="PROSITE" id="PS51257">
    <property type="entry name" value="PROKAR_LIPOPROTEIN"/>
    <property type="match status" value="1"/>
</dbReference>
<protein>
    <recommendedName>
        <fullName evidence="4 14">Quinol oxidase subunit 2</fullName>
        <ecNumber evidence="14">1.10.3.-</ecNumber>
    </recommendedName>
</protein>
<dbReference type="PANTHER" id="PTHR22888">
    <property type="entry name" value="CYTOCHROME C OXIDASE, SUBUNIT II"/>
    <property type="match status" value="1"/>
</dbReference>
<keyword evidence="9" id="KW-0732">Signal</keyword>
<evidence type="ECO:0000256" key="5">
    <source>
        <dbReference type="ARBA" id="ARBA00022448"/>
    </source>
</evidence>
<dbReference type="InterPro" id="IPR045187">
    <property type="entry name" value="CcO_II"/>
</dbReference>
<dbReference type="Gene3D" id="1.10.287.90">
    <property type="match status" value="1"/>
</dbReference>
<comment type="caution">
    <text evidence="19">The sequence shown here is derived from an EMBL/GenBank/DDBJ whole genome shotgun (WGS) entry which is preliminary data.</text>
</comment>
<dbReference type="EMBL" id="JARLKZ010000014">
    <property type="protein sequence ID" value="MEC0241866.1"/>
    <property type="molecule type" value="Genomic_DNA"/>
</dbReference>
<evidence type="ECO:0000259" key="18">
    <source>
        <dbReference type="PROSITE" id="PS50999"/>
    </source>
</evidence>
<comment type="function">
    <text evidence="14">Catalyzes quinol oxidation with the concomitant reduction of oxygen to water. Subunit II transfers the electrons from a quinol to the binuclear center of the catalytic subunit I.</text>
</comment>
<evidence type="ECO:0000256" key="14">
    <source>
        <dbReference type="PIRNR" id="PIRNR000292"/>
    </source>
</evidence>
<evidence type="ECO:0000256" key="12">
    <source>
        <dbReference type="ARBA" id="ARBA00023002"/>
    </source>
</evidence>
<reference evidence="19 20" key="1">
    <citation type="submission" date="2023-03" db="EMBL/GenBank/DDBJ databases">
        <title>Bacillus Genome Sequencing.</title>
        <authorList>
            <person name="Dunlap C."/>
        </authorList>
    </citation>
    <scope>NUCLEOTIDE SEQUENCE [LARGE SCALE GENOMIC DNA]</scope>
    <source>
        <strain evidence="19 20">BD-525</strain>
    </source>
</reference>
<gene>
    <name evidence="19" type="primary">qoxA</name>
    <name evidence="19" type="ORF">P4H66_18780</name>
</gene>
<evidence type="ECO:0000256" key="2">
    <source>
        <dbReference type="ARBA" id="ARBA00004651"/>
    </source>
</evidence>
<keyword evidence="7 14" id="KW-0679">Respiratory chain</keyword>
<keyword evidence="20" id="KW-1185">Reference proteome</keyword>
<evidence type="ECO:0000256" key="4">
    <source>
        <dbReference type="ARBA" id="ARBA00016131"/>
    </source>
</evidence>
<evidence type="ECO:0000256" key="15">
    <source>
        <dbReference type="SAM" id="MobiDB-lite"/>
    </source>
</evidence>
<feature type="compositionally biased region" description="Basic and acidic residues" evidence="15">
    <location>
        <begin position="277"/>
        <end position="302"/>
    </location>
</feature>
<evidence type="ECO:0000313" key="20">
    <source>
        <dbReference type="Proteomes" id="UP001344632"/>
    </source>
</evidence>
<keyword evidence="6 14" id="KW-1003">Cell membrane</keyword>
<keyword evidence="8 16" id="KW-0812">Transmembrane</keyword>
<proteinExistence type="inferred from homology"/>
<evidence type="ECO:0000256" key="16">
    <source>
        <dbReference type="SAM" id="Phobius"/>
    </source>
</evidence>
<feature type="region of interest" description="Disordered" evidence="15">
    <location>
        <begin position="269"/>
        <end position="329"/>
    </location>
</feature>
<dbReference type="NCBIfam" id="TIGR01432">
    <property type="entry name" value="QOXA"/>
    <property type="match status" value="1"/>
</dbReference>
<feature type="transmembrane region" description="Helical" evidence="16">
    <location>
        <begin position="44"/>
        <end position="66"/>
    </location>
</feature>
<keyword evidence="12 14" id="KW-0560">Oxidoreductase</keyword>
<feature type="domain" description="Cytochrome oxidase subunit II transmembrane region profile" evidence="18">
    <location>
        <begin position="20"/>
        <end position="118"/>
    </location>
</feature>
<dbReference type="PROSITE" id="PS50857">
    <property type="entry name" value="COX2_CUA"/>
    <property type="match status" value="1"/>
</dbReference>
<name>A0ABU6GQ58_9BACL</name>
<feature type="compositionally biased region" description="Low complexity" evidence="15">
    <location>
        <begin position="303"/>
        <end position="313"/>
    </location>
</feature>
<evidence type="ECO:0000256" key="13">
    <source>
        <dbReference type="ARBA" id="ARBA00023136"/>
    </source>
</evidence>
<evidence type="ECO:0000256" key="9">
    <source>
        <dbReference type="ARBA" id="ARBA00022729"/>
    </source>
</evidence>
<evidence type="ECO:0000256" key="8">
    <source>
        <dbReference type="ARBA" id="ARBA00022692"/>
    </source>
</evidence>
<evidence type="ECO:0000256" key="10">
    <source>
        <dbReference type="ARBA" id="ARBA00022982"/>
    </source>
</evidence>
<dbReference type="CDD" id="cd04212">
    <property type="entry name" value="CuRO_UO_II"/>
    <property type="match status" value="1"/>
</dbReference>
<evidence type="ECO:0000259" key="17">
    <source>
        <dbReference type="PROSITE" id="PS50857"/>
    </source>
</evidence>
<dbReference type="SUPFAM" id="SSF49503">
    <property type="entry name" value="Cupredoxins"/>
    <property type="match status" value="1"/>
</dbReference>
<comment type="similarity">
    <text evidence="3 14">Belongs to the cytochrome c oxidase subunit 2 family.</text>
</comment>
<keyword evidence="5 14" id="KW-0813">Transport</keyword>
<keyword evidence="10 14" id="KW-0249">Electron transport</keyword>
<dbReference type="InterPro" id="IPR006332">
    <property type="entry name" value="QoxA"/>
</dbReference>
<dbReference type="SUPFAM" id="SSF81464">
    <property type="entry name" value="Cytochrome c oxidase subunit II-like, transmembrane region"/>
    <property type="match status" value="1"/>
</dbReference>
<evidence type="ECO:0000256" key="7">
    <source>
        <dbReference type="ARBA" id="ARBA00022660"/>
    </source>
</evidence>
<dbReference type="InterPro" id="IPR002429">
    <property type="entry name" value="CcO_II-like_C"/>
</dbReference>
<keyword evidence="13 14" id="KW-0472">Membrane</keyword>
<sequence>MKNKKRWLLSTILISIIMLLSGCNSMVVLNPKGPVAKTQSDTIIFSILMMAFVLLVVYILFVFMLTKYRSSKTSDDYEPPHMEGNKWLELIWTVIPIIIVAILSVVTVRTTNAVEKVPAGYETQKPLVIYAASSNWKWHFSYPEENIETVNYVNIPTNRPVEFRLYSYGPITSFWVPQLGGQKYAMSDMVTKLNLVAEHEGSFMGKNSNFSGKGFAQMEFEVLAQTPAEYSKWVKDVKDTAPKLTEQEFNKLLKTEIVGRKSFTSTHLGFAPAPMDMSEHGHSGDSKTESTDSSKEPMDHSDMSNMDHSNMSDMDMKDMNDSSSMESGH</sequence>
<dbReference type="Proteomes" id="UP001344632">
    <property type="component" value="Unassembled WGS sequence"/>
</dbReference>
<feature type="transmembrane region" description="Helical" evidence="16">
    <location>
        <begin position="87"/>
        <end position="108"/>
    </location>
</feature>
<evidence type="ECO:0000256" key="3">
    <source>
        <dbReference type="ARBA" id="ARBA00007866"/>
    </source>
</evidence>